<feature type="transmembrane region" description="Helical" evidence="7">
    <location>
        <begin position="134"/>
        <end position="155"/>
    </location>
</feature>
<dbReference type="InterPro" id="IPR014223">
    <property type="entry name" value="ABC_CydC/D"/>
</dbReference>
<dbReference type="GO" id="GO:0005886">
    <property type="term" value="C:plasma membrane"/>
    <property type="evidence" value="ECO:0007669"/>
    <property type="project" value="UniProtKB-SubCell"/>
</dbReference>
<evidence type="ECO:0000256" key="3">
    <source>
        <dbReference type="ARBA" id="ARBA00022741"/>
    </source>
</evidence>
<dbReference type="PROSITE" id="PS50893">
    <property type="entry name" value="ABC_TRANSPORTER_2"/>
    <property type="match status" value="1"/>
</dbReference>
<evidence type="ECO:0000259" key="8">
    <source>
        <dbReference type="PROSITE" id="PS50893"/>
    </source>
</evidence>
<dbReference type="Pfam" id="PF00005">
    <property type="entry name" value="ABC_tran"/>
    <property type="match status" value="1"/>
</dbReference>
<dbReference type="SUPFAM" id="SSF52540">
    <property type="entry name" value="P-loop containing nucleoside triphosphate hydrolases"/>
    <property type="match status" value="1"/>
</dbReference>
<feature type="transmembrane region" description="Helical" evidence="7">
    <location>
        <begin position="274"/>
        <end position="295"/>
    </location>
</feature>
<feature type="transmembrane region" description="Helical" evidence="7">
    <location>
        <begin position="246"/>
        <end position="268"/>
    </location>
</feature>
<dbReference type="SUPFAM" id="SSF90123">
    <property type="entry name" value="ABC transporter transmembrane region"/>
    <property type="match status" value="1"/>
</dbReference>
<gene>
    <name evidence="10" type="ORF">FC75_GL001537</name>
</gene>
<evidence type="ECO:0000256" key="7">
    <source>
        <dbReference type="SAM" id="Phobius"/>
    </source>
</evidence>
<dbReference type="GO" id="GO:0005524">
    <property type="term" value="F:ATP binding"/>
    <property type="evidence" value="ECO:0007669"/>
    <property type="project" value="UniProtKB-KW"/>
</dbReference>
<dbReference type="GO" id="GO:0140359">
    <property type="term" value="F:ABC-type transporter activity"/>
    <property type="evidence" value="ECO:0007669"/>
    <property type="project" value="InterPro"/>
</dbReference>
<dbReference type="InterPro" id="IPR003593">
    <property type="entry name" value="AAA+_ATPase"/>
</dbReference>
<evidence type="ECO:0000313" key="11">
    <source>
        <dbReference type="Proteomes" id="UP000050865"/>
    </source>
</evidence>
<accession>A0A0R2F460</accession>
<evidence type="ECO:0000256" key="2">
    <source>
        <dbReference type="ARBA" id="ARBA00022692"/>
    </source>
</evidence>
<dbReference type="PANTHER" id="PTHR24221:SF653">
    <property type="entry name" value="TRANSPORT ATP-BINDING PROTEIN CYDC"/>
    <property type="match status" value="1"/>
</dbReference>
<dbReference type="PATRIC" id="fig|1423730.4.peg.1612"/>
<dbReference type="PANTHER" id="PTHR24221">
    <property type="entry name" value="ATP-BINDING CASSETTE SUB-FAMILY B"/>
    <property type="match status" value="1"/>
</dbReference>
<dbReference type="PROSITE" id="PS00211">
    <property type="entry name" value="ABC_TRANSPORTER_1"/>
    <property type="match status" value="1"/>
</dbReference>
<proteinExistence type="predicted"/>
<feature type="transmembrane region" description="Helical" evidence="7">
    <location>
        <begin position="161"/>
        <end position="181"/>
    </location>
</feature>
<dbReference type="SMART" id="SM00382">
    <property type="entry name" value="AAA"/>
    <property type="match status" value="1"/>
</dbReference>
<sequence>MFKNDTWVKPDLRRYKNLLFWSLALGVLTYFCAGALMFTSGYLIDFAATMPLFAAIYVPVVLTRAFGIGRPVFQYLERLTSHNWVLKITSHMRRKLYQVLETDAAFVQEHHQTGDILSLLSDDIGHIQNMYLRAIFPTVVAGTLTLLITLGLGIFDWRFALWVLLLLLVQIVLIPWWGLLIETKRKLRQKELTQKAYVDLTDAVLGLSDWAITHRQDTFVAQASAATAKLAVSTHHSKMFQWARDFVSDLFFGAIPASLMVWASWYFAGTQLTADWIGAFVLVMFPLSMAFSNVAQGIGEWPTYKTALAHLNGLKPTTRSLPKQLAAPKSVGALNVQNLVFQYDADSEVLIDQLALTVKAGEKLAILGPSGMGKTTLLQLILGDLTPTRGAVTLDGVNVLQYQDQRTKLFAILDQSPFLFNTSILNNVRLGNESASDEDVQRVLKEVQLDELIAGLPKGMDTPVEEAGFGFSGGERQRLSLARILLQDAPIVLLDEPTVGLDPITEQALLDTMFRVLAGKTVLWVTHHLQGVSQCDQVIFLEDGKLTMAGKPATLMANNERYQRLYALDAGD</sequence>
<evidence type="ECO:0000256" key="6">
    <source>
        <dbReference type="ARBA" id="ARBA00023136"/>
    </source>
</evidence>
<keyword evidence="5 7" id="KW-1133">Transmembrane helix</keyword>
<dbReference type="Pfam" id="PF00664">
    <property type="entry name" value="ABC_membrane"/>
    <property type="match status" value="1"/>
</dbReference>
<dbReference type="InterPro" id="IPR011527">
    <property type="entry name" value="ABC1_TM_dom"/>
</dbReference>
<organism evidence="10 11">
    <name type="scientific">Lacticaseibacillus camelliae DSM 22697 = JCM 13995</name>
    <dbReference type="NCBI Taxonomy" id="1423730"/>
    <lineage>
        <taxon>Bacteria</taxon>
        <taxon>Bacillati</taxon>
        <taxon>Bacillota</taxon>
        <taxon>Bacilli</taxon>
        <taxon>Lactobacillales</taxon>
        <taxon>Lactobacillaceae</taxon>
        <taxon>Lacticaseibacillus</taxon>
    </lineage>
</organism>
<dbReference type="GO" id="GO:0034775">
    <property type="term" value="P:glutathione transmembrane transport"/>
    <property type="evidence" value="ECO:0007669"/>
    <property type="project" value="InterPro"/>
</dbReference>
<dbReference type="InterPro" id="IPR027417">
    <property type="entry name" value="P-loop_NTPase"/>
</dbReference>
<name>A0A0R2F460_9LACO</name>
<keyword evidence="3" id="KW-0547">Nucleotide-binding</keyword>
<dbReference type="GO" id="GO:0034040">
    <property type="term" value="F:ATPase-coupled lipid transmembrane transporter activity"/>
    <property type="evidence" value="ECO:0007669"/>
    <property type="project" value="TreeGrafter"/>
</dbReference>
<keyword evidence="2 7" id="KW-0812">Transmembrane</keyword>
<keyword evidence="6 7" id="KW-0472">Membrane</keyword>
<evidence type="ECO:0000313" key="10">
    <source>
        <dbReference type="EMBL" id="KRN23337.1"/>
    </source>
</evidence>
<dbReference type="Gene3D" id="3.40.50.300">
    <property type="entry name" value="P-loop containing nucleotide triphosphate hydrolases"/>
    <property type="match status" value="1"/>
</dbReference>
<evidence type="ECO:0000256" key="5">
    <source>
        <dbReference type="ARBA" id="ARBA00022989"/>
    </source>
</evidence>
<dbReference type="NCBIfam" id="TIGR02868">
    <property type="entry name" value="CydC"/>
    <property type="match status" value="1"/>
</dbReference>
<feature type="domain" description="ABC transmembrane type-1" evidence="9">
    <location>
        <begin position="20"/>
        <end position="303"/>
    </location>
</feature>
<protein>
    <submittedName>
        <fullName evidence="10">Cytochrome D ABC transporter ATP-binding and permease</fullName>
    </submittedName>
</protein>
<dbReference type="STRING" id="1423730.FC75_GL001537"/>
<dbReference type="AlphaFoldDB" id="A0A0R2F460"/>
<dbReference type="RefSeq" id="WP_056989378.1">
    <property type="nucleotide sequence ID" value="NZ_AYZJ01000028.1"/>
</dbReference>
<comment type="caution">
    <text evidence="10">The sequence shown here is derived from an EMBL/GenBank/DDBJ whole genome shotgun (WGS) entry which is preliminary data.</text>
</comment>
<dbReference type="InterPro" id="IPR003439">
    <property type="entry name" value="ABC_transporter-like_ATP-bd"/>
</dbReference>
<dbReference type="InterPro" id="IPR017871">
    <property type="entry name" value="ABC_transporter-like_CS"/>
</dbReference>
<dbReference type="InterPro" id="IPR036640">
    <property type="entry name" value="ABC1_TM_sf"/>
</dbReference>
<dbReference type="EMBL" id="AYZJ01000028">
    <property type="protein sequence ID" value="KRN23337.1"/>
    <property type="molecule type" value="Genomic_DNA"/>
</dbReference>
<feature type="transmembrane region" description="Helical" evidence="7">
    <location>
        <begin position="20"/>
        <end position="44"/>
    </location>
</feature>
<reference evidence="10 11" key="1">
    <citation type="journal article" date="2015" name="Genome Announc.">
        <title>Expanding the biotechnology potential of lactobacilli through comparative genomics of 213 strains and associated genera.</title>
        <authorList>
            <person name="Sun Z."/>
            <person name="Harris H.M."/>
            <person name="McCann A."/>
            <person name="Guo C."/>
            <person name="Argimon S."/>
            <person name="Zhang W."/>
            <person name="Yang X."/>
            <person name="Jeffery I.B."/>
            <person name="Cooney J.C."/>
            <person name="Kagawa T.F."/>
            <person name="Liu W."/>
            <person name="Song Y."/>
            <person name="Salvetti E."/>
            <person name="Wrobel A."/>
            <person name="Rasinkangas P."/>
            <person name="Parkhill J."/>
            <person name="Rea M.C."/>
            <person name="O'Sullivan O."/>
            <person name="Ritari J."/>
            <person name="Douillard F.P."/>
            <person name="Paul Ross R."/>
            <person name="Yang R."/>
            <person name="Briner A.E."/>
            <person name="Felis G.E."/>
            <person name="de Vos W.M."/>
            <person name="Barrangou R."/>
            <person name="Klaenhammer T.R."/>
            <person name="Caufield P.W."/>
            <person name="Cui Y."/>
            <person name="Zhang H."/>
            <person name="O'Toole P.W."/>
        </authorList>
    </citation>
    <scope>NUCLEOTIDE SEQUENCE [LARGE SCALE GENOMIC DNA]</scope>
    <source>
        <strain evidence="10 11">DSM 22697</strain>
    </source>
</reference>
<dbReference type="InterPro" id="IPR039421">
    <property type="entry name" value="Type_1_exporter"/>
</dbReference>
<evidence type="ECO:0000259" key="9">
    <source>
        <dbReference type="PROSITE" id="PS50929"/>
    </source>
</evidence>
<evidence type="ECO:0000256" key="4">
    <source>
        <dbReference type="ARBA" id="ARBA00022840"/>
    </source>
</evidence>
<dbReference type="Gene3D" id="1.20.1560.10">
    <property type="entry name" value="ABC transporter type 1, transmembrane domain"/>
    <property type="match status" value="1"/>
</dbReference>
<evidence type="ECO:0000256" key="1">
    <source>
        <dbReference type="ARBA" id="ARBA00004651"/>
    </source>
</evidence>
<dbReference type="GO" id="GO:0016887">
    <property type="term" value="F:ATP hydrolysis activity"/>
    <property type="evidence" value="ECO:0007669"/>
    <property type="project" value="InterPro"/>
</dbReference>
<feature type="domain" description="ABC transporter" evidence="8">
    <location>
        <begin position="334"/>
        <end position="568"/>
    </location>
</feature>
<feature type="transmembrane region" description="Helical" evidence="7">
    <location>
        <begin position="50"/>
        <end position="69"/>
    </location>
</feature>
<dbReference type="GO" id="GO:0045454">
    <property type="term" value="P:cell redox homeostasis"/>
    <property type="evidence" value="ECO:0007669"/>
    <property type="project" value="InterPro"/>
</dbReference>
<dbReference type="CDD" id="cd03247">
    <property type="entry name" value="ABCC_cytochrome_bd"/>
    <property type="match status" value="1"/>
</dbReference>
<dbReference type="Proteomes" id="UP000050865">
    <property type="component" value="Unassembled WGS sequence"/>
</dbReference>
<dbReference type="PROSITE" id="PS50929">
    <property type="entry name" value="ABC_TM1F"/>
    <property type="match status" value="1"/>
</dbReference>
<keyword evidence="11" id="KW-1185">Reference proteome</keyword>
<keyword evidence="4 10" id="KW-0067">ATP-binding</keyword>
<comment type="subcellular location">
    <subcellularLocation>
        <location evidence="1">Cell membrane</location>
        <topology evidence="1">Multi-pass membrane protein</topology>
    </subcellularLocation>
</comment>